<gene>
    <name evidence="1" type="ORF">TNCT_541881</name>
</gene>
<evidence type="ECO:0000313" key="2">
    <source>
        <dbReference type="Proteomes" id="UP000887116"/>
    </source>
</evidence>
<protein>
    <submittedName>
        <fullName evidence="1">Uncharacterized protein</fullName>
    </submittedName>
</protein>
<name>A0A8X6GAG3_TRICU</name>
<accession>A0A8X6GAG3</accession>
<dbReference type="Proteomes" id="UP000887116">
    <property type="component" value="Unassembled WGS sequence"/>
</dbReference>
<comment type="caution">
    <text evidence="1">The sequence shown here is derived from an EMBL/GenBank/DDBJ whole genome shotgun (WGS) entry which is preliminary data.</text>
</comment>
<evidence type="ECO:0000313" key="1">
    <source>
        <dbReference type="EMBL" id="GFR00137.1"/>
    </source>
</evidence>
<sequence>MIDERPHPIENNVIPHMLSRMLRLRCKSFQKFSLTHRPYCPDPFPYDFHTFAALKKDSHGHRLASDEEVYAWLQ</sequence>
<keyword evidence="2" id="KW-1185">Reference proteome</keyword>
<proteinExistence type="predicted"/>
<organism evidence="1 2">
    <name type="scientific">Trichonephila clavata</name>
    <name type="common">Joro spider</name>
    <name type="synonym">Nephila clavata</name>
    <dbReference type="NCBI Taxonomy" id="2740835"/>
    <lineage>
        <taxon>Eukaryota</taxon>
        <taxon>Metazoa</taxon>
        <taxon>Ecdysozoa</taxon>
        <taxon>Arthropoda</taxon>
        <taxon>Chelicerata</taxon>
        <taxon>Arachnida</taxon>
        <taxon>Araneae</taxon>
        <taxon>Araneomorphae</taxon>
        <taxon>Entelegynae</taxon>
        <taxon>Araneoidea</taxon>
        <taxon>Nephilidae</taxon>
        <taxon>Trichonephila</taxon>
    </lineage>
</organism>
<reference evidence="1" key="1">
    <citation type="submission" date="2020-07" db="EMBL/GenBank/DDBJ databases">
        <title>Multicomponent nature underlies the extraordinary mechanical properties of spider dragline silk.</title>
        <authorList>
            <person name="Kono N."/>
            <person name="Nakamura H."/>
            <person name="Mori M."/>
            <person name="Yoshida Y."/>
            <person name="Ohtoshi R."/>
            <person name="Malay A.D."/>
            <person name="Moran D.A.P."/>
            <person name="Tomita M."/>
            <person name="Numata K."/>
            <person name="Arakawa K."/>
        </authorList>
    </citation>
    <scope>NUCLEOTIDE SEQUENCE</scope>
</reference>
<dbReference type="EMBL" id="BMAO01034962">
    <property type="protein sequence ID" value="GFR00137.1"/>
    <property type="molecule type" value="Genomic_DNA"/>
</dbReference>
<dbReference type="AlphaFoldDB" id="A0A8X6GAG3"/>